<dbReference type="Proteomes" id="UP001162960">
    <property type="component" value="Chromosome"/>
</dbReference>
<reference evidence="6" key="5">
    <citation type="submission" date="2021-07" db="EMBL/GenBank/DDBJ databases">
        <title>Comparative genomics of Bacteroides fragilis group isolates reveals species-dependent resistance mechanisms and validates clinical tools for resistance prediction.</title>
        <authorList>
            <person name="Wallace M.J."/>
            <person name="Jean S."/>
            <person name="Wallace M.A."/>
            <person name="Carey-Ann B.D."/>
            <person name="Dantas G."/>
        </authorList>
    </citation>
    <scope>NUCLEOTIDE SEQUENCE</scope>
    <source>
        <strain evidence="6">BJH_160</strain>
    </source>
</reference>
<evidence type="ECO:0000313" key="15">
    <source>
        <dbReference type="Proteomes" id="UP000488521"/>
    </source>
</evidence>
<reference evidence="8 16" key="4">
    <citation type="submission" date="2021-06" db="EMBL/GenBank/DDBJ databases">
        <title>Interrogation of the integrated mobile genetic elements in gut-associated Bacteroides with a consensus prediction approach.</title>
        <authorList>
            <person name="Campbell D.E."/>
            <person name="Leigh J.R."/>
            <person name="Kim T."/>
            <person name="England W."/>
            <person name="Whitaker R.J."/>
            <person name="Degnan P.H."/>
        </authorList>
    </citation>
    <scope>NUCLEOTIDE SEQUENCE</scope>
    <source>
        <strain evidence="10">VPI-3443</strain>
        <strain evidence="9">VPI-BTDOT2</strain>
        <strain evidence="8 16">WAL8669</strain>
    </source>
</reference>
<evidence type="ECO:0000313" key="10">
    <source>
        <dbReference type="EMBL" id="UYU92609.1"/>
    </source>
</evidence>
<dbReference type="Gene3D" id="2.40.160.20">
    <property type="match status" value="1"/>
</dbReference>
<evidence type="ECO:0000313" key="11">
    <source>
        <dbReference type="Proteomes" id="UP000095576"/>
    </source>
</evidence>
<keyword evidence="1" id="KW-0732">Signal</keyword>
<dbReference type="Proteomes" id="UP000095576">
    <property type="component" value="Unassembled WGS sequence"/>
</dbReference>
<dbReference type="EMBL" id="CP083685">
    <property type="protein sequence ID" value="UYU92609.1"/>
    <property type="molecule type" value="Genomic_DNA"/>
</dbReference>
<dbReference type="EMBL" id="WCRW01000014">
    <property type="protein sequence ID" value="KAB4453442.1"/>
    <property type="molecule type" value="Genomic_DNA"/>
</dbReference>
<reference evidence="13 14" key="3">
    <citation type="journal article" date="2019" name="Nat. Med.">
        <title>A library of human gut bacterial isolates paired with longitudinal multiomics data enables mechanistic microbiome research.</title>
        <authorList>
            <person name="Poyet M."/>
            <person name="Groussin M."/>
            <person name="Gibbons S.M."/>
            <person name="Avila-Pacheco J."/>
            <person name="Jiang X."/>
            <person name="Kearney S.M."/>
            <person name="Perrotta A.R."/>
            <person name="Berdy B."/>
            <person name="Zhao S."/>
            <person name="Lieberman T.D."/>
            <person name="Swanson P.K."/>
            <person name="Smith M."/>
            <person name="Roesemann S."/>
            <person name="Alexander J.E."/>
            <person name="Rich S.A."/>
            <person name="Livny J."/>
            <person name="Vlamakis H."/>
            <person name="Clish C."/>
            <person name="Bullock K."/>
            <person name="Deik A."/>
            <person name="Scott J."/>
            <person name="Pierce K.A."/>
            <person name="Xavier R.J."/>
            <person name="Alm E.J."/>
        </authorList>
    </citation>
    <scope>NUCLEOTIDE SEQUENCE [LARGE SCALE GENOMIC DNA]</scope>
    <source>
        <strain evidence="5 15">BIOML-A156</strain>
        <strain evidence="4 13">BIOML-A160</strain>
        <strain evidence="3 14">BIOML-A165</strain>
    </source>
</reference>
<dbReference type="EMBL" id="WCSB01000014">
    <property type="protein sequence ID" value="KAB4450673.1"/>
    <property type="molecule type" value="Genomic_DNA"/>
</dbReference>
<gene>
    <name evidence="7" type="ORF">DW011_20755</name>
    <name evidence="2" type="ORF">ERS852511_01779</name>
    <name evidence="5" type="ORF">GAN59_17320</name>
    <name evidence="4" type="ORF">GAN75_19185</name>
    <name evidence="3" type="ORF">GAN93_15645</name>
    <name evidence="6" type="ORF">K0H07_18585</name>
    <name evidence="9" type="ORF">KQP59_07880</name>
    <name evidence="8" type="ORF">KQP68_15255</name>
    <name evidence="10" type="ORF">KQP74_08240</name>
</gene>
<protein>
    <submittedName>
        <fullName evidence="5">Outer membrane beta-barrel protein</fullName>
    </submittedName>
    <submittedName>
        <fullName evidence="7">Porin family protein</fullName>
    </submittedName>
</protein>
<name>A0A173UHZ4_BACT4</name>
<dbReference type="Proteomes" id="UP001156218">
    <property type="component" value="Chromosome"/>
</dbReference>
<dbReference type="EMBL" id="CZAP01000004">
    <property type="protein sequence ID" value="CUP32380.1"/>
    <property type="molecule type" value="Genomic_DNA"/>
</dbReference>
<evidence type="ECO:0000313" key="6">
    <source>
        <dbReference type="EMBL" id="MCE9239157.1"/>
    </source>
</evidence>
<evidence type="ECO:0000313" key="8">
    <source>
        <dbReference type="EMBL" id="UYU64935.1"/>
    </source>
</evidence>
<reference evidence="7 12" key="2">
    <citation type="submission" date="2018-08" db="EMBL/GenBank/DDBJ databases">
        <title>A genome reference for cultivated species of the human gut microbiota.</title>
        <authorList>
            <person name="Zou Y."/>
            <person name="Xue W."/>
            <person name="Luo G."/>
        </authorList>
    </citation>
    <scope>NUCLEOTIDE SEQUENCE [LARGE SCALE GENOMIC DNA]</scope>
    <source>
        <strain evidence="7 12">AF37-12</strain>
    </source>
</reference>
<dbReference type="Proteomes" id="UP001156216">
    <property type="component" value="Chromosome"/>
</dbReference>
<evidence type="ECO:0000313" key="12">
    <source>
        <dbReference type="Proteomes" id="UP000283616"/>
    </source>
</evidence>
<feature type="signal peptide" evidence="1">
    <location>
        <begin position="1"/>
        <end position="19"/>
    </location>
</feature>
<evidence type="ECO:0000313" key="16">
    <source>
        <dbReference type="Proteomes" id="UP001156218"/>
    </source>
</evidence>
<dbReference type="Proteomes" id="UP000436825">
    <property type="component" value="Unassembled WGS sequence"/>
</dbReference>
<dbReference type="EMBL" id="JAHYQA010000011">
    <property type="protein sequence ID" value="MCE9239157.1"/>
    <property type="molecule type" value="Genomic_DNA"/>
</dbReference>
<evidence type="ECO:0000313" key="9">
    <source>
        <dbReference type="EMBL" id="UYU73012.1"/>
    </source>
</evidence>
<dbReference type="EMBL" id="CP083680">
    <property type="protein sequence ID" value="UYU64935.1"/>
    <property type="molecule type" value="Genomic_DNA"/>
</dbReference>
<dbReference type="Proteomes" id="UP000283616">
    <property type="component" value="Unassembled WGS sequence"/>
</dbReference>
<sequence length="171" mass="18936">MKKLLLSVMVALAALGMNAQTKKGEGSLMGSLGYQTNYERFGLQAQGRYVIADNLRIAPDLTFFFPKDKVTGLDVNVNFHYVFNFSKDGQGFSVYPLAGIGMQNNFYGKQKVEVDGVTTELDRSNTTKFAFNLGGGITLPLSERSYLNAEAKFMFANDDNVVIMLGYGYKF</sequence>
<evidence type="ECO:0000313" key="2">
    <source>
        <dbReference type="EMBL" id="CUP32380.1"/>
    </source>
</evidence>
<dbReference type="SUPFAM" id="SSF56925">
    <property type="entry name" value="OMPA-like"/>
    <property type="match status" value="1"/>
</dbReference>
<dbReference type="RefSeq" id="WP_008762379.1">
    <property type="nucleotide sequence ID" value="NZ_BAABZI010000001.1"/>
</dbReference>
<dbReference type="EMBL" id="WCRS01000013">
    <property type="protein sequence ID" value="KAB4471751.1"/>
    <property type="molecule type" value="Genomic_DNA"/>
</dbReference>
<evidence type="ECO:0000313" key="3">
    <source>
        <dbReference type="EMBL" id="KAB4450673.1"/>
    </source>
</evidence>
<dbReference type="InterPro" id="IPR011250">
    <property type="entry name" value="OMP/PagP_B-barrel"/>
</dbReference>
<feature type="chain" id="PRO_5014250398" evidence="1">
    <location>
        <begin position="20"/>
        <end position="171"/>
    </location>
</feature>
<reference evidence="2 11" key="1">
    <citation type="submission" date="2015-09" db="EMBL/GenBank/DDBJ databases">
        <authorList>
            <consortium name="Pathogen Informatics"/>
        </authorList>
    </citation>
    <scope>NUCLEOTIDE SEQUENCE [LARGE SCALE GENOMIC DNA]</scope>
    <source>
        <strain evidence="2 11">2789STDY5834899</strain>
    </source>
</reference>
<evidence type="ECO:0000313" key="14">
    <source>
        <dbReference type="Proteomes" id="UP000460317"/>
    </source>
</evidence>
<dbReference type="EMBL" id="QROV01000029">
    <property type="protein sequence ID" value="RHL54352.1"/>
    <property type="molecule type" value="Genomic_DNA"/>
</dbReference>
<accession>A0A173UHZ4</accession>
<dbReference type="AlphaFoldDB" id="A0A173UHZ4"/>
<organism evidence="5 15">
    <name type="scientific">Bacteroides thetaiotaomicron</name>
    <dbReference type="NCBI Taxonomy" id="818"/>
    <lineage>
        <taxon>Bacteria</taxon>
        <taxon>Pseudomonadati</taxon>
        <taxon>Bacteroidota</taxon>
        <taxon>Bacteroidia</taxon>
        <taxon>Bacteroidales</taxon>
        <taxon>Bacteroidaceae</taxon>
        <taxon>Bacteroides</taxon>
    </lineage>
</organism>
<dbReference type="Proteomes" id="UP001200544">
    <property type="component" value="Unassembled WGS sequence"/>
</dbReference>
<evidence type="ECO:0000256" key="1">
    <source>
        <dbReference type="SAM" id="SignalP"/>
    </source>
</evidence>
<evidence type="ECO:0000313" key="5">
    <source>
        <dbReference type="EMBL" id="KAB4471751.1"/>
    </source>
</evidence>
<dbReference type="Proteomes" id="UP000488521">
    <property type="component" value="Unassembled WGS sequence"/>
</dbReference>
<evidence type="ECO:0000313" key="7">
    <source>
        <dbReference type="EMBL" id="RHL54352.1"/>
    </source>
</evidence>
<dbReference type="EMBL" id="CP083681">
    <property type="protein sequence ID" value="UYU73012.1"/>
    <property type="molecule type" value="Genomic_DNA"/>
</dbReference>
<dbReference type="Proteomes" id="UP000460317">
    <property type="component" value="Unassembled WGS sequence"/>
</dbReference>
<proteinExistence type="predicted"/>
<evidence type="ECO:0000313" key="4">
    <source>
        <dbReference type="EMBL" id="KAB4453442.1"/>
    </source>
</evidence>
<evidence type="ECO:0000313" key="13">
    <source>
        <dbReference type="Proteomes" id="UP000436825"/>
    </source>
</evidence>